<protein>
    <submittedName>
        <fullName evidence="2">Uncharacterized protein</fullName>
    </submittedName>
</protein>
<feature type="compositionally biased region" description="Basic and acidic residues" evidence="1">
    <location>
        <begin position="24"/>
        <end position="36"/>
    </location>
</feature>
<dbReference type="Proteomes" id="UP000251485">
    <property type="component" value="Unassembled WGS sequence"/>
</dbReference>
<dbReference type="EMBL" id="UAUE01000003">
    <property type="protein sequence ID" value="SPY94354.1"/>
    <property type="molecule type" value="Genomic_DNA"/>
</dbReference>
<evidence type="ECO:0000313" key="3">
    <source>
        <dbReference type="Proteomes" id="UP000251485"/>
    </source>
</evidence>
<evidence type="ECO:0000313" key="2">
    <source>
        <dbReference type="EMBL" id="SPY94354.1"/>
    </source>
</evidence>
<sequence length="58" mass="6626">MTIKDSLTHESLVRDNHPILPDDGLDHTQCHIDRLHASARARTKAPYQPKVKPQKSTR</sequence>
<name>A0A2X2BGS8_PROMI</name>
<dbReference type="AlphaFoldDB" id="A0A2X2BGS8"/>
<dbReference type="RefSeq" id="WP_004250541.1">
    <property type="nucleotide sequence ID" value="NZ_ABFCQN020000001.1"/>
</dbReference>
<organism evidence="2 3">
    <name type="scientific">Proteus mirabilis</name>
    <dbReference type="NCBI Taxonomy" id="584"/>
    <lineage>
        <taxon>Bacteria</taxon>
        <taxon>Pseudomonadati</taxon>
        <taxon>Pseudomonadota</taxon>
        <taxon>Gammaproteobacteria</taxon>
        <taxon>Enterobacterales</taxon>
        <taxon>Morganellaceae</taxon>
        <taxon>Proteus</taxon>
    </lineage>
</organism>
<accession>A0A2X2BGS8</accession>
<reference evidence="2 3" key="1">
    <citation type="submission" date="2018-06" db="EMBL/GenBank/DDBJ databases">
        <authorList>
            <consortium name="Pathogen Informatics"/>
            <person name="Doyle S."/>
        </authorList>
    </citation>
    <scope>NUCLEOTIDE SEQUENCE [LARGE SCALE GENOMIC DNA]</scope>
    <source>
        <strain evidence="2 3">NCTC10975</strain>
    </source>
</reference>
<gene>
    <name evidence="2" type="ORF">NCTC10975_00694</name>
</gene>
<evidence type="ECO:0000256" key="1">
    <source>
        <dbReference type="SAM" id="MobiDB-lite"/>
    </source>
</evidence>
<proteinExistence type="predicted"/>
<feature type="compositionally biased region" description="Basic and acidic residues" evidence="1">
    <location>
        <begin position="1"/>
        <end position="17"/>
    </location>
</feature>
<feature type="region of interest" description="Disordered" evidence="1">
    <location>
        <begin position="1"/>
        <end position="58"/>
    </location>
</feature>